<comment type="caution">
    <text evidence="1">The sequence shown here is derived from an EMBL/GenBank/DDBJ whole genome shotgun (WGS) entry which is preliminary data.</text>
</comment>
<sequence length="283" mass="31397">MRCLARTKRLSRCARPARRWRLTCAQHWVQPWSAAAAVMAGAFAMAGGVDDALSVVDRFREQDPTTAEECLDRLSSGPLADLMVDTWYCDTEFANIWQPGMKHVMLRDNRELVRDNYARIVHGAVDPASQFSAEGLSDPDLAGGKVSRLFARWPNYQDRSSVVLGRVAAVQMLYDDDVSSDWVVQLGTVRDPNQVVYLRVVGPPGWQHPGESKCPLVRAEGIPIARGYVPRGDGDGLVDVIYEMATKVECFPLLSEEDIAAFEEGLPPDLRDAFDEGASGDRW</sequence>
<proteinExistence type="predicted"/>
<dbReference type="Proteomes" id="UP000029833">
    <property type="component" value="Unassembled WGS sequence"/>
</dbReference>
<evidence type="ECO:0000313" key="2">
    <source>
        <dbReference type="Proteomes" id="UP000029833"/>
    </source>
</evidence>
<name>A0A0A0B9D7_9CELL</name>
<gene>
    <name evidence="1" type="ORF">Q760_11035</name>
</gene>
<protein>
    <submittedName>
        <fullName evidence="1">Uncharacterized protein</fullName>
    </submittedName>
</protein>
<accession>A0A0A0B9D7</accession>
<keyword evidence="2" id="KW-1185">Reference proteome</keyword>
<dbReference type="EMBL" id="AXNT01000034">
    <property type="protein sequence ID" value="KGM02818.1"/>
    <property type="molecule type" value="Genomic_DNA"/>
</dbReference>
<reference evidence="1 2" key="1">
    <citation type="submission" date="2013-10" db="EMBL/GenBank/DDBJ databases">
        <authorList>
            <person name="Wang G."/>
            <person name="Zhuang W."/>
        </authorList>
    </citation>
    <scope>NUCLEOTIDE SEQUENCE [LARGE SCALE GENOMIC DNA]</scope>
    <source>
        <strain evidence="1 2">DSM 20118</strain>
    </source>
</reference>
<evidence type="ECO:0000313" key="1">
    <source>
        <dbReference type="EMBL" id="KGM02818.1"/>
    </source>
</evidence>
<dbReference type="AlphaFoldDB" id="A0A0A0B9D7"/>
<organism evidence="1 2">
    <name type="scientific">Cellulomonas cellasea DSM 20118</name>
    <dbReference type="NCBI Taxonomy" id="1408250"/>
    <lineage>
        <taxon>Bacteria</taxon>
        <taxon>Bacillati</taxon>
        <taxon>Actinomycetota</taxon>
        <taxon>Actinomycetes</taxon>
        <taxon>Micrococcales</taxon>
        <taxon>Cellulomonadaceae</taxon>
        <taxon>Cellulomonas</taxon>
    </lineage>
</organism>